<dbReference type="EMBL" id="CP000853">
    <property type="protein sequence ID" value="ABW20287.1"/>
    <property type="molecule type" value="Genomic_DNA"/>
</dbReference>
<evidence type="ECO:0000259" key="3">
    <source>
        <dbReference type="Pfam" id="PF13800"/>
    </source>
</evidence>
<reference evidence="5" key="1">
    <citation type="submission" date="2007-10" db="EMBL/GenBank/DDBJ databases">
        <title>Complete genome of Alkaliphilus oremlandii OhILAs.</title>
        <authorList>
            <person name="Copeland A."/>
            <person name="Lucas S."/>
            <person name="Lapidus A."/>
            <person name="Barry K."/>
            <person name="Detter J.C."/>
            <person name="Glavina del Rio T."/>
            <person name="Hammon N."/>
            <person name="Israni S."/>
            <person name="Dalin E."/>
            <person name="Tice H."/>
            <person name="Pitluck S."/>
            <person name="Chain P."/>
            <person name="Malfatti S."/>
            <person name="Shin M."/>
            <person name="Vergez L."/>
            <person name="Schmutz J."/>
            <person name="Larimer F."/>
            <person name="Land M."/>
            <person name="Hauser L."/>
            <person name="Kyrpides N."/>
            <person name="Mikhailova N."/>
            <person name="Stolz J.F."/>
            <person name="Dawson A."/>
            <person name="Fisher E."/>
            <person name="Crable B."/>
            <person name="Perera E."/>
            <person name="Lisak J."/>
            <person name="Ranganathan M."/>
            <person name="Basu P."/>
            <person name="Richardson P."/>
        </authorList>
    </citation>
    <scope>NUCLEOTIDE SEQUENCE [LARGE SCALE GENOMIC DNA]</scope>
    <source>
        <strain evidence="5">OhILAs</strain>
    </source>
</reference>
<dbReference type="HOGENOM" id="CLU_046237_0_0_9"/>
<accession>A8MKF5</accession>
<dbReference type="AlphaFoldDB" id="A8MKF5"/>
<dbReference type="KEGG" id="aoe:Clos_2756"/>
<feature type="domain" description="Sigma factor regulator C-terminal" evidence="2">
    <location>
        <begin position="185"/>
        <end position="342"/>
    </location>
</feature>
<protein>
    <recommendedName>
        <fullName evidence="6">Sigma factor regulator C-terminal domain-containing protein</fullName>
    </recommendedName>
</protein>
<keyword evidence="1" id="KW-0472">Membrane</keyword>
<dbReference type="InterPro" id="IPR029101">
    <property type="entry name" value="Sigma_reg_N"/>
</dbReference>
<proteinExistence type="predicted"/>
<keyword evidence="1" id="KW-0812">Transmembrane</keyword>
<feature type="domain" description="Sigma factor regulator N-terminal" evidence="3">
    <location>
        <begin position="30"/>
        <end position="117"/>
    </location>
</feature>
<dbReference type="eggNOG" id="ENOG502ZCKK">
    <property type="taxonomic scope" value="Bacteria"/>
</dbReference>
<keyword evidence="1" id="KW-1133">Transmembrane helix</keyword>
<organism evidence="4 5">
    <name type="scientific">Alkaliphilus oremlandii (strain OhILAs)</name>
    <name type="common">Clostridium oremlandii (strain OhILAs)</name>
    <dbReference type="NCBI Taxonomy" id="350688"/>
    <lineage>
        <taxon>Bacteria</taxon>
        <taxon>Bacillati</taxon>
        <taxon>Bacillota</taxon>
        <taxon>Clostridia</taxon>
        <taxon>Peptostreptococcales</taxon>
        <taxon>Natronincolaceae</taxon>
        <taxon>Alkaliphilus</taxon>
    </lineage>
</organism>
<dbReference type="OrthoDB" id="1730160at2"/>
<dbReference type="RefSeq" id="WP_012160594.1">
    <property type="nucleotide sequence ID" value="NC_009922.1"/>
</dbReference>
<dbReference type="Proteomes" id="UP000000269">
    <property type="component" value="Chromosome"/>
</dbReference>
<dbReference type="STRING" id="350688.Clos_2756"/>
<dbReference type="Pfam" id="PF13791">
    <property type="entry name" value="Sigma_reg_C"/>
    <property type="match status" value="1"/>
</dbReference>
<gene>
    <name evidence="4" type="ordered locus">Clos_2756</name>
</gene>
<dbReference type="Pfam" id="PF13800">
    <property type="entry name" value="Sigma_reg_N"/>
    <property type="match status" value="1"/>
</dbReference>
<sequence>MTDKNNGGYQDQDRALDIIFEELKGNKISKAVRKAKIFSTIRTIGISLITFIVLSIAIISISEKVSVIKWSEYIGKINHSYTIQGPNKFPGMFQSYRGYFGGEVEHKTFKYIHGKRVYTGTYTFQYNLLGEKHPQWNGTLINNTNMTDEELNYLPRYNHIGQKLMVFYYPYVDYGNRYQNDLSLLEDIGNEKYMEIALSFDEEYSMDEVEGMIPENINLTWYWVNSEEESHKSTQKRYIDEQDMGNGEIKEVEQYPDLCYEDQAYGIKAINEYGEKIEKPEENFIKALKNGDVTSLYNIIAGSDGTLTKEDIKVQGVVVTGDTESLKLLEDLPFIKATSIGVITDKY</sequence>
<evidence type="ECO:0008006" key="6">
    <source>
        <dbReference type="Google" id="ProtNLM"/>
    </source>
</evidence>
<evidence type="ECO:0000259" key="2">
    <source>
        <dbReference type="Pfam" id="PF13791"/>
    </source>
</evidence>
<evidence type="ECO:0000313" key="4">
    <source>
        <dbReference type="EMBL" id="ABW20287.1"/>
    </source>
</evidence>
<evidence type="ECO:0000256" key="1">
    <source>
        <dbReference type="SAM" id="Phobius"/>
    </source>
</evidence>
<evidence type="ECO:0000313" key="5">
    <source>
        <dbReference type="Proteomes" id="UP000000269"/>
    </source>
</evidence>
<feature type="transmembrane region" description="Helical" evidence="1">
    <location>
        <begin position="37"/>
        <end position="59"/>
    </location>
</feature>
<dbReference type="InterPro" id="IPR025672">
    <property type="entry name" value="Sigma_reg_C_dom"/>
</dbReference>
<keyword evidence="5" id="KW-1185">Reference proteome</keyword>
<name>A8MKF5_ALKOO</name>